<dbReference type="Proteomes" id="UP000323521">
    <property type="component" value="Chromosome"/>
</dbReference>
<evidence type="ECO:0000313" key="3">
    <source>
        <dbReference type="Proteomes" id="UP000323521"/>
    </source>
</evidence>
<evidence type="ECO:0008006" key="4">
    <source>
        <dbReference type="Google" id="ProtNLM"/>
    </source>
</evidence>
<dbReference type="GO" id="GO:0140359">
    <property type="term" value="F:ABC-type transporter activity"/>
    <property type="evidence" value="ECO:0007669"/>
    <property type="project" value="InterPro"/>
</dbReference>
<organism evidence="2 3">
    <name type="scientific">Formimonas warabiya</name>
    <dbReference type="NCBI Taxonomy" id="1761012"/>
    <lineage>
        <taxon>Bacteria</taxon>
        <taxon>Bacillati</taxon>
        <taxon>Bacillota</taxon>
        <taxon>Clostridia</taxon>
        <taxon>Eubacteriales</taxon>
        <taxon>Peptococcaceae</taxon>
        <taxon>Candidatus Formimonas</taxon>
    </lineage>
</organism>
<protein>
    <recommendedName>
        <fullName evidence="4">ABC transporter permease</fullName>
    </recommendedName>
</protein>
<dbReference type="EMBL" id="CP017634">
    <property type="protein sequence ID" value="ATW26040.1"/>
    <property type="molecule type" value="Genomic_DNA"/>
</dbReference>
<dbReference type="KEGG" id="fwa:DCMF_15785"/>
<dbReference type="AlphaFoldDB" id="A0A3G1KUD0"/>
<keyword evidence="1" id="KW-1133">Transmembrane helix</keyword>
<dbReference type="Pfam" id="PF12679">
    <property type="entry name" value="ABC2_membrane_2"/>
    <property type="match status" value="1"/>
</dbReference>
<accession>A0A3G1KUD0</accession>
<keyword evidence="1" id="KW-0812">Transmembrane</keyword>
<name>A0A3G1KUD0_FORW1</name>
<proteinExistence type="predicted"/>
<reference evidence="2 3" key="1">
    <citation type="submission" date="2016-10" db="EMBL/GenBank/DDBJ databases">
        <title>Complete Genome Sequence of Peptococcaceae strain DCMF.</title>
        <authorList>
            <person name="Edwards R.J."/>
            <person name="Holland S.I."/>
            <person name="Deshpande N.P."/>
            <person name="Wong Y.K."/>
            <person name="Ertan H."/>
            <person name="Manefield M."/>
            <person name="Russell T.L."/>
            <person name="Lee M.J."/>
        </authorList>
    </citation>
    <scope>NUCLEOTIDE SEQUENCE [LARGE SCALE GENOMIC DNA]</scope>
    <source>
        <strain evidence="2 3">DCMF</strain>
    </source>
</reference>
<evidence type="ECO:0000256" key="1">
    <source>
        <dbReference type="SAM" id="Phobius"/>
    </source>
</evidence>
<feature type="transmembrane region" description="Helical" evidence="1">
    <location>
        <begin position="162"/>
        <end position="182"/>
    </location>
</feature>
<feature type="transmembrane region" description="Helical" evidence="1">
    <location>
        <begin position="244"/>
        <end position="263"/>
    </location>
</feature>
<evidence type="ECO:0000313" key="2">
    <source>
        <dbReference type="EMBL" id="ATW26040.1"/>
    </source>
</evidence>
<feature type="transmembrane region" description="Helical" evidence="1">
    <location>
        <begin position="135"/>
        <end position="156"/>
    </location>
</feature>
<sequence>MKEIFSKKVFYIVLAMTAVFLLGYGMVLHYLVKDLHDMGPSVEKVMMLSVLLSLAFYFSTFIVALMTIFSTVGAISGEIESGTIQAVISKPLQRTEFLLGKFLGNALMMLGYSALLFFGVTGISRVITGYQLAGVWHAFMLFELIPLVLLAVSFWGSSFLSTLANGITLCMLFIIGAVGGMVEQIGSILEKGSLMNIGIVTSLLMPADALYRKMIFSLLTGPTHPLDIFSFNPFACRYPPSNMMVIYTIIYGIFFLVAAVRMFSQRDI</sequence>
<feature type="transmembrane region" description="Helical" evidence="1">
    <location>
        <begin position="102"/>
        <end position="123"/>
    </location>
</feature>
<keyword evidence="3" id="KW-1185">Reference proteome</keyword>
<dbReference type="GO" id="GO:0005886">
    <property type="term" value="C:plasma membrane"/>
    <property type="evidence" value="ECO:0007669"/>
    <property type="project" value="UniProtKB-SubCell"/>
</dbReference>
<keyword evidence="1" id="KW-0472">Membrane</keyword>
<feature type="transmembrane region" description="Helical" evidence="1">
    <location>
        <begin position="12"/>
        <end position="32"/>
    </location>
</feature>
<gene>
    <name evidence="2" type="ORF">DCMF_15785</name>
</gene>
<feature type="transmembrane region" description="Helical" evidence="1">
    <location>
        <begin position="44"/>
        <end position="69"/>
    </location>
</feature>